<dbReference type="EMBL" id="BAAASL010000006">
    <property type="protein sequence ID" value="GAA2713140.1"/>
    <property type="molecule type" value="Genomic_DNA"/>
</dbReference>
<keyword evidence="2" id="KW-1185">Reference proteome</keyword>
<sequence length="163" mass="18465">MCGSLPLDYARPEVERWLAEHGWFPGRDIGPRAEELIQVRVEDAARQGWQLAVLETAVRFVHEYGELELRSPRKSPDVVLTIKPTVGYAGDVEDFAELGEGLGVRLFPVAYETHEPGIWLVDETGRFFHWHHTGGYFLGENEYEAFAAAMSGRLLPDAEDYFV</sequence>
<dbReference type="InterPro" id="IPR025850">
    <property type="entry name" value="SUKH-3"/>
</dbReference>
<accession>A0ABP6G3V0</accession>
<evidence type="ECO:0000313" key="1">
    <source>
        <dbReference type="EMBL" id="GAA2713140.1"/>
    </source>
</evidence>
<reference evidence="2" key="1">
    <citation type="journal article" date="2019" name="Int. J. Syst. Evol. Microbiol.">
        <title>The Global Catalogue of Microorganisms (GCM) 10K type strain sequencing project: providing services to taxonomists for standard genome sequencing and annotation.</title>
        <authorList>
            <consortium name="The Broad Institute Genomics Platform"/>
            <consortium name="The Broad Institute Genome Sequencing Center for Infectious Disease"/>
            <person name="Wu L."/>
            <person name="Ma J."/>
        </authorList>
    </citation>
    <scope>NUCLEOTIDE SEQUENCE [LARGE SCALE GENOMIC DNA]</scope>
    <source>
        <strain evidence="2">JCM 4542</strain>
    </source>
</reference>
<proteinExistence type="predicted"/>
<name>A0ABP6G3V0_9ACTN</name>
<dbReference type="RefSeq" id="WP_344434359.1">
    <property type="nucleotide sequence ID" value="NZ_BAAASL010000006.1"/>
</dbReference>
<gene>
    <name evidence="1" type="ORF">GCM10010315_18170</name>
</gene>
<evidence type="ECO:0008006" key="3">
    <source>
        <dbReference type="Google" id="ProtNLM"/>
    </source>
</evidence>
<evidence type="ECO:0000313" key="2">
    <source>
        <dbReference type="Proteomes" id="UP001500886"/>
    </source>
</evidence>
<organism evidence="1 2">
    <name type="scientific">Streptomyces luteosporeus</name>
    <dbReference type="NCBI Taxonomy" id="173856"/>
    <lineage>
        <taxon>Bacteria</taxon>
        <taxon>Bacillati</taxon>
        <taxon>Actinomycetota</taxon>
        <taxon>Actinomycetes</taxon>
        <taxon>Kitasatosporales</taxon>
        <taxon>Streptomycetaceae</taxon>
        <taxon>Streptomyces</taxon>
    </lineage>
</organism>
<dbReference type="Pfam" id="PF14433">
    <property type="entry name" value="SUKH-3"/>
    <property type="match status" value="1"/>
</dbReference>
<dbReference type="Proteomes" id="UP001500886">
    <property type="component" value="Unassembled WGS sequence"/>
</dbReference>
<comment type="caution">
    <text evidence="1">The sequence shown here is derived from an EMBL/GenBank/DDBJ whole genome shotgun (WGS) entry which is preliminary data.</text>
</comment>
<protein>
    <recommendedName>
        <fullName evidence="3">SUKH-3 domain containing protein</fullName>
    </recommendedName>
</protein>